<feature type="compositionally biased region" description="Polar residues" evidence="3">
    <location>
        <begin position="464"/>
        <end position="478"/>
    </location>
</feature>
<dbReference type="AlphaFoldDB" id="A0AAN8KLE6"/>
<comment type="similarity">
    <text evidence="1">Belongs to the CCSER family.</text>
</comment>
<dbReference type="PANTHER" id="PTHR22461">
    <property type="entry name" value="SERINE-RICH COILED-COIL DOMAIN-CONTAINING PROTEIN 2-RELATED"/>
    <property type="match status" value="1"/>
</dbReference>
<feature type="compositionally biased region" description="Low complexity" evidence="3">
    <location>
        <begin position="349"/>
        <end position="359"/>
    </location>
</feature>
<feature type="compositionally biased region" description="Polar residues" evidence="3">
    <location>
        <begin position="141"/>
        <end position="165"/>
    </location>
</feature>
<evidence type="ECO:0000256" key="3">
    <source>
        <dbReference type="SAM" id="MobiDB-lite"/>
    </source>
</evidence>
<evidence type="ECO:0000313" key="4">
    <source>
        <dbReference type="EMBL" id="KAK6293678.1"/>
    </source>
</evidence>
<keyword evidence="5" id="KW-1185">Reference proteome</keyword>
<feature type="compositionally biased region" description="Basic and acidic residues" evidence="3">
    <location>
        <begin position="79"/>
        <end position="101"/>
    </location>
</feature>
<accession>A0AAN8KLE6</accession>
<organism evidence="4 5">
    <name type="scientific">Coregonus suidteri</name>
    <dbReference type="NCBI Taxonomy" id="861788"/>
    <lineage>
        <taxon>Eukaryota</taxon>
        <taxon>Metazoa</taxon>
        <taxon>Chordata</taxon>
        <taxon>Craniata</taxon>
        <taxon>Vertebrata</taxon>
        <taxon>Euteleostomi</taxon>
        <taxon>Actinopterygii</taxon>
        <taxon>Neopterygii</taxon>
        <taxon>Teleostei</taxon>
        <taxon>Protacanthopterygii</taxon>
        <taxon>Salmoniformes</taxon>
        <taxon>Salmonidae</taxon>
        <taxon>Coregoninae</taxon>
        <taxon>Coregonus</taxon>
    </lineage>
</organism>
<comment type="caution">
    <text evidence="4">The sequence shown here is derived from an EMBL/GenBank/DDBJ whole genome shotgun (WGS) entry which is preliminary data.</text>
</comment>
<evidence type="ECO:0000256" key="2">
    <source>
        <dbReference type="ARBA" id="ARBA00023054"/>
    </source>
</evidence>
<feature type="region of interest" description="Disordered" evidence="3">
    <location>
        <begin position="1"/>
        <end position="193"/>
    </location>
</feature>
<feature type="compositionally biased region" description="Basic and acidic residues" evidence="3">
    <location>
        <begin position="807"/>
        <end position="818"/>
    </location>
</feature>
<name>A0AAN8KLE6_9TELE</name>
<protein>
    <recommendedName>
        <fullName evidence="6">Serine-rich coiled-coil domain-containing protein 2</fullName>
    </recommendedName>
</protein>
<gene>
    <name evidence="4" type="ORF">J4Q44_G00360040</name>
</gene>
<feature type="compositionally biased region" description="Polar residues" evidence="3">
    <location>
        <begin position="729"/>
        <end position="739"/>
    </location>
</feature>
<feature type="region of interest" description="Disordered" evidence="3">
    <location>
        <begin position="321"/>
        <end position="393"/>
    </location>
</feature>
<feature type="region of interest" description="Disordered" evidence="3">
    <location>
        <begin position="693"/>
        <end position="865"/>
    </location>
</feature>
<dbReference type="EMBL" id="JAGTTL010000036">
    <property type="protein sequence ID" value="KAK6293678.1"/>
    <property type="molecule type" value="Genomic_DNA"/>
</dbReference>
<dbReference type="InterPro" id="IPR029627">
    <property type="entry name" value="CCSER"/>
</dbReference>
<feature type="region of interest" description="Disordered" evidence="3">
    <location>
        <begin position="877"/>
        <end position="924"/>
    </location>
</feature>
<reference evidence="4 5" key="1">
    <citation type="submission" date="2021-04" db="EMBL/GenBank/DDBJ databases">
        <authorList>
            <person name="De Guttry C."/>
            <person name="Zahm M."/>
            <person name="Klopp C."/>
            <person name="Cabau C."/>
            <person name="Louis A."/>
            <person name="Berthelot C."/>
            <person name="Parey E."/>
            <person name="Roest Crollius H."/>
            <person name="Montfort J."/>
            <person name="Robinson-Rechavi M."/>
            <person name="Bucao C."/>
            <person name="Bouchez O."/>
            <person name="Gislard M."/>
            <person name="Lluch J."/>
            <person name="Milhes M."/>
            <person name="Lampietro C."/>
            <person name="Lopez Roques C."/>
            <person name="Donnadieu C."/>
            <person name="Braasch I."/>
            <person name="Desvignes T."/>
            <person name="Postlethwait J."/>
            <person name="Bobe J."/>
            <person name="Wedekind C."/>
            <person name="Guiguen Y."/>
        </authorList>
    </citation>
    <scope>NUCLEOTIDE SEQUENCE [LARGE SCALE GENOMIC DNA]</scope>
    <source>
        <strain evidence="4">Cs_M1</strain>
        <tissue evidence="4">Blood</tissue>
    </source>
</reference>
<dbReference type="GO" id="GO:0008017">
    <property type="term" value="F:microtubule binding"/>
    <property type="evidence" value="ECO:0007669"/>
    <property type="project" value="TreeGrafter"/>
</dbReference>
<feature type="compositionally biased region" description="Basic and acidic residues" evidence="3">
    <location>
        <begin position="825"/>
        <end position="835"/>
    </location>
</feature>
<sequence>MEEKAPIKPAMVSRLPKFGVRPASPLPNGTTQPTPPPQDGKTTPPARPNGVVRASSFSLKWRKDGGSTPTTPTSPEGDACPKEGGDKPKTQHSTWGKEIKKPSASTPKQVRRSGSSVSSTSSPRAIPRQPEKNSPKAGPRQGQSTSLSGGSKLGQNGATDCSGRSVSGLVRLRASSSSPRSSSRDSLSQSSDSLKSLTLDNMVRSQSFTHFKQIPSPTNLPMARSFSFNRAVELAKPLANTQLQPPRTNHIKPHQLSNGRLGLGMGLSLGTSLGGLQYPRSLSSACSPSTTPSGLKKPLLPNCVLNKPSALGYRLTRPGQVKQQKPLFTGRVKGEVRAGGVGEGDRAESPPLTLTPDPLSDSDRTSGGQLRGTGEGLEDMSLSSASSLSRGDTSEEFLDDFDNLADGDVPDNRTRGSIATQTRLRSFLNETMDWDGMGLSGRKEEVGVRTALGILPPERGDFLQGSSQELSPSNSSGGTYMWDEEDLEPLGPRTHPCESYDDSDRLNSMDILNNLEPADLEDDDLMLDVDLPEDGSLRTQTTVAPDADGMAHFDRSERGGRKGHWRRRQPRWNGLDHFHNDNRGPVFQQYDGYTCHGGFMVGPRPLPPVGRHDGYSGALDEITLKHMAQDCSSVKNKLLKLKSLLQMEDGGPEVVEEGEEDNSTTLQLEELMKEVRELREELRNKERTITQLTLQQQAPDHDDQPGRCHCHQRAPSLGGDRQTHHDKATQTPWRGQGNSHAGVLPAPFLSPWQRQYQGPPRTSMPQRRQSCLRDNPDHHNLKPSFPSPWIPPQGKVEPQILQPSSPSHHEHLTQERLVKTALTEGHSDPQRRMSRGDGSPCTDSERPTRSLARGVDTPPVPNPDELSVLLSTQLNIHDREGPGTTPSPTQGLPASSSPATGALSRPVGGQQASPEGPGCPRVLQRPRLHKPVSVPALPQRYANGSLLQSGSAGLLANNRIKQLPPPSRGLPCFNSGPQAVGPSLGRGVLAQPRTLGVRRDLGSTSPPSPSLEMPDLGLLRARVLVPPSLSRLPKPKIH</sequence>
<evidence type="ECO:0000256" key="1">
    <source>
        <dbReference type="ARBA" id="ARBA00010949"/>
    </source>
</evidence>
<feature type="compositionally biased region" description="Low complexity" evidence="3">
    <location>
        <begin position="169"/>
        <end position="193"/>
    </location>
</feature>
<evidence type="ECO:0008006" key="6">
    <source>
        <dbReference type="Google" id="ProtNLM"/>
    </source>
</evidence>
<dbReference type="Proteomes" id="UP001356427">
    <property type="component" value="Unassembled WGS sequence"/>
</dbReference>
<proteinExistence type="inferred from homology"/>
<dbReference type="GO" id="GO:0015630">
    <property type="term" value="C:microtubule cytoskeleton"/>
    <property type="evidence" value="ECO:0007669"/>
    <property type="project" value="TreeGrafter"/>
</dbReference>
<dbReference type="GO" id="GO:0001578">
    <property type="term" value="P:microtubule bundle formation"/>
    <property type="evidence" value="ECO:0007669"/>
    <property type="project" value="TreeGrafter"/>
</dbReference>
<feature type="compositionally biased region" description="Low complexity" evidence="3">
    <location>
        <begin position="113"/>
        <end position="122"/>
    </location>
</feature>
<feature type="compositionally biased region" description="Polar residues" evidence="3">
    <location>
        <begin position="884"/>
        <end position="899"/>
    </location>
</feature>
<dbReference type="PANTHER" id="PTHR22461:SF2">
    <property type="entry name" value="SERINE-RICH COILED-COIL DOMAIN-CONTAINING PROTEIN 2"/>
    <property type="match status" value="1"/>
</dbReference>
<evidence type="ECO:0000313" key="5">
    <source>
        <dbReference type="Proteomes" id="UP001356427"/>
    </source>
</evidence>
<keyword evidence="2" id="KW-0175">Coiled coil</keyword>
<feature type="region of interest" description="Disordered" evidence="3">
    <location>
        <begin position="459"/>
        <end position="494"/>
    </location>
</feature>